<evidence type="ECO:0000256" key="6">
    <source>
        <dbReference type="ARBA" id="ARBA00023136"/>
    </source>
</evidence>
<reference evidence="12 13" key="2">
    <citation type="journal article" date="2012" name="Proc. Natl. Acad. Sci. U.S.A.">
        <title>Antigenic diversity is generated by distinct evolutionary mechanisms in African trypanosome species.</title>
        <authorList>
            <person name="Jackson A.P."/>
            <person name="Berry A."/>
            <person name="Aslett M."/>
            <person name="Allison H.C."/>
            <person name="Burton P."/>
            <person name="Vavrova-Anderson J."/>
            <person name="Brown R."/>
            <person name="Browne H."/>
            <person name="Corton N."/>
            <person name="Hauser H."/>
            <person name="Gamble J."/>
            <person name="Gilderthorp R."/>
            <person name="Marcello L."/>
            <person name="McQuillan J."/>
            <person name="Otto T.D."/>
            <person name="Quail M.A."/>
            <person name="Sanders M.J."/>
            <person name="van Tonder A."/>
            <person name="Ginger M.L."/>
            <person name="Field M.C."/>
            <person name="Barry J.D."/>
            <person name="Hertz-Fowler C."/>
            <person name="Berriman M."/>
        </authorList>
    </citation>
    <scope>NUCLEOTIDE SEQUENCE [LARGE SCALE GENOMIC DNA]</scope>
    <source>
        <strain evidence="12 13">IL3000</strain>
    </source>
</reference>
<evidence type="ECO:0000256" key="2">
    <source>
        <dbReference type="ARBA" id="ARBA00004609"/>
    </source>
</evidence>
<keyword evidence="5 10" id="KW-0732">Signal</keyword>
<sequence length="327" mass="35640">MMMLKILMVMVVSCVMATVSQTDHNGEQHGILCGLLGAAVKKWKTTNHPGVKKALAQAIFGNKNGKGDPSELQFPFSKEYSENREVYCGKCQGNHDHYPGKSIPHDLICLCTVGSKGYPFVEHGSINQLCGKERKDLGCEYCGTSSRGTVQEWSTSGNSKTHLENTWNKIVKPCLQKGDTVNADETLKKLAERRSSDGSPNWGSHHTNCGGDSGAASICVGYSGHCGTNNDYPQWWEKLEKALSTPNLTPTELNSTAFLNNTHNHDYDDVPVGQAETSSQSMPPKAASTVHSPEETRTRLLSLSSNQQSGNSLTHPLLCLLSAHFFI</sequence>
<dbReference type="EMBL" id="CAEQ01001175">
    <property type="protein sequence ID" value="CCD13534.1"/>
    <property type="molecule type" value="Genomic_DNA"/>
</dbReference>
<dbReference type="GO" id="GO:0098552">
    <property type="term" value="C:side of membrane"/>
    <property type="evidence" value="ECO:0007669"/>
    <property type="project" value="UniProtKB-KW"/>
</dbReference>
<feature type="compositionally biased region" description="Low complexity" evidence="9">
    <location>
        <begin position="300"/>
        <end position="309"/>
    </location>
</feature>
<accession>F9W8K1</accession>
<organism evidence="12 13">
    <name type="scientific">Trypanosoma congolense (strain IL3000)</name>
    <dbReference type="NCBI Taxonomy" id="1068625"/>
    <lineage>
        <taxon>Eukaryota</taxon>
        <taxon>Discoba</taxon>
        <taxon>Euglenozoa</taxon>
        <taxon>Kinetoplastea</taxon>
        <taxon>Metakinetoplastina</taxon>
        <taxon>Trypanosomatida</taxon>
        <taxon>Trypanosomatidae</taxon>
        <taxon>Trypanosoma</taxon>
        <taxon>Nannomonas</taxon>
    </lineage>
</organism>
<dbReference type="Pfam" id="PF13206">
    <property type="entry name" value="VSG_B"/>
    <property type="match status" value="1"/>
</dbReference>
<comment type="function">
    <text evidence="1">VSG forms a coat on the surface of the parasite. The trypanosome evades the immune response of the host by expressing a series of antigenically distinct VSGs from an estimated 1000 VSG genes.</text>
</comment>
<keyword evidence="6" id="KW-0472">Membrane</keyword>
<dbReference type="AlphaFoldDB" id="F9W8K1"/>
<feature type="signal peptide" evidence="10">
    <location>
        <begin position="1"/>
        <end position="17"/>
    </location>
</feature>
<evidence type="ECO:0000256" key="7">
    <source>
        <dbReference type="ARBA" id="ARBA00023180"/>
    </source>
</evidence>
<evidence type="ECO:0000259" key="11">
    <source>
        <dbReference type="Pfam" id="PF13206"/>
    </source>
</evidence>
<keyword evidence="3" id="KW-1003">Cell membrane</keyword>
<keyword evidence="4" id="KW-0336">GPI-anchor</keyword>
<feature type="region of interest" description="Disordered" evidence="9">
    <location>
        <begin position="261"/>
        <end position="309"/>
    </location>
</feature>
<evidence type="ECO:0000313" key="13">
    <source>
        <dbReference type="Proteomes" id="UP000000702"/>
    </source>
</evidence>
<comment type="subcellular location">
    <subcellularLocation>
        <location evidence="2">Cell membrane</location>
        <topology evidence="2">Lipid-anchor</topology>
        <topology evidence="2">GPI-anchor</topology>
    </subcellularLocation>
</comment>
<evidence type="ECO:0000256" key="5">
    <source>
        <dbReference type="ARBA" id="ARBA00022729"/>
    </source>
</evidence>
<comment type="caution">
    <text evidence="12">The sequence shown here is derived from an EMBL/GenBank/DDBJ whole genome shotgun (WGS) entry which is preliminary data.</text>
</comment>
<proteinExistence type="predicted"/>
<dbReference type="GO" id="GO:0005886">
    <property type="term" value="C:plasma membrane"/>
    <property type="evidence" value="ECO:0007669"/>
    <property type="project" value="UniProtKB-SubCell"/>
</dbReference>
<keyword evidence="8" id="KW-0449">Lipoprotein</keyword>
<evidence type="ECO:0000313" key="12">
    <source>
        <dbReference type="EMBL" id="CCD13534.1"/>
    </source>
</evidence>
<protein>
    <submittedName>
        <fullName evidence="12">Variant surface glycoprotein</fullName>
    </submittedName>
</protein>
<evidence type="ECO:0000256" key="9">
    <source>
        <dbReference type="SAM" id="MobiDB-lite"/>
    </source>
</evidence>
<feature type="domain" description="Trypanosome variant surface glycoprotein B-type N-terminal" evidence="11">
    <location>
        <begin position="42"/>
        <end position="114"/>
    </location>
</feature>
<evidence type="ECO:0000256" key="10">
    <source>
        <dbReference type="SAM" id="SignalP"/>
    </source>
</evidence>
<evidence type="ECO:0000256" key="1">
    <source>
        <dbReference type="ARBA" id="ARBA00002523"/>
    </source>
</evidence>
<gene>
    <name evidence="12" type="ORF">TCIL3000_0_42790</name>
</gene>
<reference evidence="13" key="1">
    <citation type="submission" date="2011-07" db="EMBL/GenBank/DDBJ databases">
        <title>Divergent evolution of antigenic variation in African trypanosomes.</title>
        <authorList>
            <person name="Jackson A.P."/>
            <person name="Berry A."/>
            <person name="Allison H.C."/>
            <person name="Burton P."/>
            <person name="Anderson J."/>
            <person name="Aslett M."/>
            <person name="Brown R."/>
            <person name="Corton N."/>
            <person name="Harris D."/>
            <person name="Hauser H."/>
            <person name="Gamble J."/>
            <person name="Gilderthorp R."/>
            <person name="McQuillan J."/>
            <person name="Quail M.A."/>
            <person name="Sanders M."/>
            <person name="Van Tonder A."/>
            <person name="Ginger M.L."/>
            <person name="Donelson J.E."/>
            <person name="Field M.C."/>
            <person name="Barry J.D."/>
            <person name="Berriman M."/>
            <person name="Hertz-Fowler C."/>
        </authorList>
    </citation>
    <scope>NUCLEOTIDE SEQUENCE [LARGE SCALE GENOMIC DNA]</scope>
    <source>
        <strain evidence="13">IL3000</strain>
    </source>
</reference>
<evidence type="ECO:0000256" key="8">
    <source>
        <dbReference type="ARBA" id="ARBA00023288"/>
    </source>
</evidence>
<keyword evidence="7" id="KW-0325">Glycoprotein</keyword>
<dbReference type="VEuPathDB" id="TriTrypDB:TcIL3000_0_42790"/>
<keyword evidence="13" id="KW-1185">Reference proteome</keyword>
<evidence type="ECO:0000256" key="3">
    <source>
        <dbReference type="ARBA" id="ARBA00022475"/>
    </source>
</evidence>
<dbReference type="InterPro" id="IPR025932">
    <property type="entry name" value="Trypano_VSG_B_N_dom"/>
</dbReference>
<feature type="chain" id="PRO_5003394777" evidence="10">
    <location>
        <begin position="18"/>
        <end position="327"/>
    </location>
</feature>
<name>F9W8K1_TRYCI</name>
<evidence type="ECO:0000256" key="4">
    <source>
        <dbReference type="ARBA" id="ARBA00022622"/>
    </source>
</evidence>
<dbReference type="Proteomes" id="UP000000702">
    <property type="component" value="Unassembled WGS sequence"/>
</dbReference>